<protein>
    <submittedName>
        <fullName evidence="1">Uncharacterized protein</fullName>
    </submittedName>
</protein>
<reference evidence="1" key="2">
    <citation type="journal article" date="2015" name="Fish Shellfish Immunol.">
        <title>Early steps in the European eel (Anguilla anguilla)-Vibrio vulnificus interaction in the gills: Role of the RtxA13 toxin.</title>
        <authorList>
            <person name="Callol A."/>
            <person name="Pajuelo D."/>
            <person name="Ebbesson L."/>
            <person name="Teles M."/>
            <person name="MacKenzie S."/>
            <person name="Amaro C."/>
        </authorList>
    </citation>
    <scope>NUCLEOTIDE SEQUENCE</scope>
</reference>
<reference evidence="1" key="1">
    <citation type="submission" date="2014-11" db="EMBL/GenBank/DDBJ databases">
        <authorList>
            <person name="Amaro Gonzalez C."/>
        </authorList>
    </citation>
    <scope>NUCLEOTIDE SEQUENCE</scope>
</reference>
<organism evidence="1">
    <name type="scientific">Anguilla anguilla</name>
    <name type="common">European freshwater eel</name>
    <name type="synonym">Muraena anguilla</name>
    <dbReference type="NCBI Taxonomy" id="7936"/>
    <lineage>
        <taxon>Eukaryota</taxon>
        <taxon>Metazoa</taxon>
        <taxon>Chordata</taxon>
        <taxon>Craniata</taxon>
        <taxon>Vertebrata</taxon>
        <taxon>Euteleostomi</taxon>
        <taxon>Actinopterygii</taxon>
        <taxon>Neopterygii</taxon>
        <taxon>Teleostei</taxon>
        <taxon>Anguilliformes</taxon>
        <taxon>Anguillidae</taxon>
        <taxon>Anguilla</taxon>
    </lineage>
</organism>
<name>A0A0E9VDS7_ANGAN</name>
<accession>A0A0E9VDS7</accession>
<evidence type="ECO:0000313" key="1">
    <source>
        <dbReference type="EMBL" id="JAH76217.1"/>
    </source>
</evidence>
<dbReference type="EMBL" id="GBXM01051941">
    <property type="protein sequence ID" value="JAH56636.1"/>
    <property type="molecule type" value="Transcribed_RNA"/>
</dbReference>
<dbReference type="AlphaFoldDB" id="A0A0E9VDS7"/>
<dbReference type="EMBL" id="GBXM01032360">
    <property type="protein sequence ID" value="JAH76217.1"/>
    <property type="molecule type" value="Transcribed_RNA"/>
</dbReference>
<sequence length="44" mass="4984">MPGKRTVRTNWLIEQSYLGQYLAVPRRFIVSGGSLLPMCTSERA</sequence>
<proteinExistence type="predicted"/>